<evidence type="ECO:0000313" key="3">
    <source>
        <dbReference type="Proteomes" id="UP000479000"/>
    </source>
</evidence>
<evidence type="ECO:0000313" key="1">
    <source>
        <dbReference type="EMBL" id="CAB0006282.1"/>
    </source>
</evidence>
<name>A0A6H5GYW8_9HEMI</name>
<gene>
    <name evidence="1" type="ORF">NTEN_LOCUS11759</name>
    <name evidence="2" type="ORF">NTEN_LOCUS13495</name>
</gene>
<reference evidence="2 3" key="1">
    <citation type="submission" date="2020-02" db="EMBL/GenBank/DDBJ databases">
        <authorList>
            <person name="Ferguson B K."/>
        </authorList>
    </citation>
    <scope>NUCLEOTIDE SEQUENCE [LARGE SCALE GENOMIC DNA]</scope>
</reference>
<organism evidence="2 3">
    <name type="scientific">Nesidiocoris tenuis</name>
    <dbReference type="NCBI Taxonomy" id="355587"/>
    <lineage>
        <taxon>Eukaryota</taxon>
        <taxon>Metazoa</taxon>
        <taxon>Ecdysozoa</taxon>
        <taxon>Arthropoda</taxon>
        <taxon>Hexapoda</taxon>
        <taxon>Insecta</taxon>
        <taxon>Pterygota</taxon>
        <taxon>Neoptera</taxon>
        <taxon>Paraneoptera</taxon>
        <taxon>Hemiptera</taxon>
        <taxon>Heteroptera</taxon>
        <taxon>Panheteroptera</taxon>
        <taxon>Cimicomorpha</taxon>
        <taxon>Miridae</taxon>
        <taxon>Dicyphina</taxon>
        <taxon>Nesidiocoris</taxon>
    </lineage>
</organism>
<keyword evidence="3" id="KW-1185">Reference proteome</keyword>
<dbReference type="AlphaFoldDB" id="A0A6H5GYW8"/>
<dbReference type="EMBL" id="CADCXU010020297">
    <property type="protein sequence ID" value="CAB0008249.1"/>
    <property type="molecule type" value="Genomic_DNA"/>
</dbReference>
<evidence type="ECO:0000313" key="2">
    <source>
        <dbReference type="EMBL" id="CAB0008249.1"/>
    </source>
</evidence>
<dbReference type="Proteomes" id="UP000479000">
    <property type="component" value="Unassembled WGS sequence"/>
</dbReference>
<protein>
    <submittedName>
        <fullName evidence="2">Uncharacterized protein</fullName>
    </submittedName>
</protein>
<dbReference type="EMBL" id="CADCXU010017534">
    <property type="protein sequence ID" value="CAB0006282.1"/>
    <property type="molecule type" value="Genomic_DNA"/>
</dbReference>
<proteinExistence type="predicted"/>
<sequence length="52" mass="5992">MCIIECIPDLSGTNTIKLITTWTTHLRKSFKDTNSTYSTRISSIRARRLSIF</sequence>
<feature type="non-terminal residue" evidence="2">
    <location>
        <position position="52"/>
    </location>
</feature>
<accession>A0A6H5GYW8</accession>